<evidence type="ECO:0000259" key="3">
    <source>
        <dbReference type="PROSITE" id="PS50006"/>
    </source>
</evidence>
<feature type="compositionally biased region" description="Polar residues" evidence="2">
    <location>
        <begin position="208"/>
        <end position="230"/>
    </location>
</feature>
<dbReference type="AlphaFoldDB" id="A0A4Y7Q803"/>
<evidence type="ECO:0000256" key="2">
    <source>
        <dbReference type="SAM" id="MobiDB-lite"/>
    </source>
</evidence>
<dbReference type="Pfam" id="PF00498">
    <property type="entry name" value="FHA"/>
    <property type="match status" value="1"/>
</dbReference>
<accession>A0A4Y7Q803</accession>
<evidence type="ECO:0000256" key="1">
    <source>
        <dbReference type="SAM" id="Coils"/>
    </source>
</evidence>
<protein>
    <recommendedName>
        <fullName evidence="3">FHA domain-containing protein</fullName>
    </recommendedName>
</protein>
<proteinExistence type="predicted"/>
<evidence type="ECO:0000313" key="5">
    <source>
        <dbReference type="Proteomes" id="UP000294933"/>
    </source>
</evidence>
<dbReference type="Gene3D" id="2.60.200.20">
    <property type="match status" value="1"/>
</dbReference>
<feature type="compositionally biased region" description="Low complexity" evidence="2">
    <location>
        <begin position="377"/>
        <end position="389"/>
    </location>
</feature>
<dbReference type="CDD" id="cd00060">
    <property type="entry name" value="FHA"/>
    <property type="match status" value="1"/>
</dbReference>
<feature type="region of interest" description="Disordered" evidence="2">
    <location>
        <begin position="700"/>
        <end position="750"/>
    </location>
</feature>
<keyword evidence="5" id="KW-1185">Reference proteome</keyword>
<feature type="compositionally biased region" description="Low complexity" evidence="2">
    <location>
        <begin position="313"/>
        <end position="327"/>
    </location>
</feature>
<dbReference type="PROSITE" id="PS50006">
    <property type="entry name" value="FHA_DOMAIN"/>
    <property type="match status" value="1"/>
</dbReference>
<evidence type="ECO:0000313" key="4">
    <source>
        <dbReference type="EMBL" id="TDL23446.1"/>
    </source>
</evidence>
<feature type="region of interest" description="Disordered" evidence="2">
    <location>
        <begin position="313"/>
        <end position="408"/>
    </location>
</feature>
<feature type="compositionally biased region" description="Polar residues" evidence="2">
    <location>
        <begin position="268"/>
        <end position="280"/>
    </location>
</feature>
<gene>
    <name evidence="4" type="ORF">BD410DRAFT_787284</name>
</gene>
<keyword evidence="1" id="KW-0175">Coiled coil</keyword>
<dbReference type="SMART" id="SM00240">
    <property type="entry name" value="FHA"/>
    <property type="match status" value="1"/>
</dbReference>
<dbReference type="Proteomes" id="UP000294933">
    <property type="component" value="Unassembled WGS sequence"/>
</dbReference>
<feature type="region of interest" description="Disordered" evidence="2">
    <location>
        <begin position="191"/>
        <end position="280"/>
    </location>
</feature>
<reference evidence="4 5" key="1">
    <citation type="submission" date="2018-06" db="EMBL/GenBank/DDBJ databases">
        <title>A transcriptomic atlas of mushroom development highlights an independent origin of complex multicellularity.</title>
        <authorList>
            <consortium name="DOE Joint Genome Institute"/>
            <person name="Krizsan K."/>
            <person name="Almasi E."/>
            <person name="Merenyi Z."/>
            <person name="Sahu N."/>
            <person name="Viragh M."/>
            <person name="Koszo T."/>
            <person name="Mondo S."/>
            <person name="Kiss B."/>
            <person name="Balint B."/>
            <person name="Kues U."/>
            <person name="Barry K."/>
            <person name="Hegedus J.C."/>
            <person name="Henrissat B."/>
            <person name="Johnson J."/>
            <person name="Lipzen A."/>
            <person name="Ohm R."/>
            <person name="Nagy I."/>
            <person name="Pangilinan J."/>
            <person name="Yan J."/>
            <person name="Xiong Y."/>
            <person name="Grigoriev I.V."/>
            <person name="Hibbett D.S."/>
            <person name="Nagy L.G."/>
        </authorList>
    </citation>
    <scope>NUCLEOTIDE SEQUENCE [LARGE SCALE GENOMIC DNA]</scope>
    <source>
        <strain evidence="4 5">SZMC22713</strain>
    </source>
</reference>
<dbReference type="STRING" id="50990.A0A4Y7Q803"/>
<sequence length="789" mass="85024">MEDEEIQYLGTTRTNLKDAGNSKGDEEAIGRTPSMRLINATGADDEQSITGLILFTENKPITPDTRTRVFFKSVGSISIGRVTAADNVDEDADEKAVCGVVRAGFICPVISREHAKIEFLENGKVYLTDIGSHHGTYIRGKTQAISVSIPRIETLKPQLLHDGDGVTFGKAVYKDEKWYPPVTLTVKLIYGSDPKPTKVPPSIESPLDSRNNVQESSGTDGNHAKSTTPNRYGYYSPSSSPSSSSGSESSSGISESESGSDSENDSIQEVTPPTSISSSSGLRAMKNFALRATCDGLGLPLPSLRRLGLLLSQSPTSQPQPESQASSDGDMYASPPSFPENQLGLPYDDEIYGGHHSDAECGANSRSSSPMQISEGSDSPRPSRTSTPDIIGAWPQSPEHPASNTNSVEEQRASNTVRLNPTWPFPDDAGVHHGFNPPFSCGTSMHLPFPWRAPDAVSFMQDVSRSMFSRVPFTEGNNLVASQPLPTNPWAVPQPTMMPAPFRPRPQIHNGAPENCAPDLQPPAEQVRPSTSGEVSSIQQIAPVPTPQSLFSAPLVVADQGTDNDDIQNVPLLRPPVVQPDSLHQIGNVGDTSLSAPQVSLSNPPTMWTRPRVTIRDEIVAVKLQLHELTESIQALNERCATLCDVRSGPIVDDAVNDAVQQATVDPVVQHLRDMLVDKQRELESVRAACEQALQRASDVAKADEVNPDEGAVQPPTAAQPLQCECSGSPNVRKRKRSVEDDDEMQDEERVGHFRPKRGRLTRTLTSAASTAGTMTVGAIAAWTALAFL</sequence>
<dbReference type="OrthoDB" id="4096268at2759"/>
<dbReference type="VEuPathDB" id="FungiDB:BD410DRAFT_787284"/>
<dbReference type="InterPro" id="IPR008984">
    <property type="entry name" value="SMAD_FHA_dom_sf"/>
</dbReference>
<dbReference type="InterPro" id="IPR000253">
    <property type="entry name" value="FHA_dom"/>
</dbReference>
<feature type="compositionally biased region" description="Low complexity" evidence="2">
    <location>
        <begin position="233"/>
        <end position="257"/>
    </location>
</feature>
<feature type="domain" description="FHA" evidence="3">
    <location>
        <begin position="77"/>
        <end position="143"/>
    </location>
</feature>
<organism evidence="4 5">
    <name type="scientific">Rickenella mellea</name>
    <dbReference type="NCBI Taxonomy" id="50990"/>
    <lineage>
        <taxon>Eukaryota</taxon>
        <taxon>Fungi</taxon>
        <taxon>Dikarya</taxon>
        <taxon>Basidiomycota</taxon>
        <taxon>Agaricomycotina</taxon>
        <taxon>Agaricomycetes</taxon>
        <taxon>Hymenochaetales</taxon>
        <taxon>Rickenellaceae</taxon>
        <taxon>Rickenella</taxon>
    </lineage>
</organism>
<dbReference type="SUPFAM" id="SSF49879">
    <property type="entry name" value="SMAD/FHA domain"/>
    <property type="match status" value="1"/>
</dbReference>
<name>A0A4Y7Q803_9AGAM</name>
<dbReference type="EMBL" id="ML170170">
    <property type="protein sequence ID" value="TDL23446.1"/>
    <property type="molecule type" value="Genomic_DNA"/>
</dbReference>
<feature type="compositionally biased region" description="Polar residues" evidence="2">
    <location>
        <begin position="364"/>
        <end position="376"/>
    </location>
</feature>
<feature type="coiled-coil region" evidence="1">
    <location>
        <begin position="669"/>
        <end position="696"/>
    </location>
</feature>